<gene>
    <name evidence="3" type="ORF">E7Z59_13035</name>
</gene>
<keyword evidence="1" id="KW-0472">Membrane</keyword>
<feature type="transmembrane region" description="Helical" evidence="1">
    <location>
        <begin position="264"/>
        <end position="286"/>
    </location>
</feature>
<protein>
    <submittedName>
        <fullName evidence="3">HDIG domain-containing protein</fullName>
    </submittedName>
</protein>
<dbReference type="Pfam" id="PF07698">
    <property type="entry name" value="7TM-7TMR_HD"/>
    <property type="match status" value="1"/>
</dbReference>
<dbReference type="InterPro" id="IPR052722">
    <property type="entry name" value="PgpH_phosphodiesterase"/>
</dbReference>
<feature type="domain" description="HD" evidence="2">
    <location>
        <begin position="478"/>
        <end position="620"/>
    </location>
</feature>
<feature type="transmembrane region" description="Helical" evidence="1">
    <location>
        <begin position="14"/>
        <end position="32"/>
    </location>
</feature>
<evidence type="ECO:0000259" key="2">
    <source>
        <dbReference type="PROSITE" id="PS51831"/>
    </source>
</evidence>
<name>A0A4V3UXZ9_9FLAO</name>
<dbReference type="InterPro" id="IPR006675">
    <property type="entry name" value="HDIG_dom"/>
</dbReference>
<sequence length="682" mass="79015">MKRFLDTIYANQSLIYKSILFVITTALIVYVFPKGGKFKYDFQKGKLWQEETLYAPFDFAIYKTDEEIALDREEITLNHPEYFQYNRDIRETVLADYRERFGTFFVKDSFSNREFNRLFENGEDLIRNIYETGVVRSSEDLSNDKVVNVVRDNEETTILFGQLLKINELEAYINSRLQDMKMDAYSGPFYGLFFDVVRPNVFFDEELTAITLDSKLSRVTRTRGNVDKGKRIIDKGEVVEGEKYNMLVSLRREYQSQLWNERNYNWIVLGYVMLVALTLFMLMLFLRKYRPETYENNNKVTFIMFNILIMIFLTTAVVKFNVDYVYVVPICILPLILKAFFDPRLGLFAHVLTVLLLGFIVPNSFEYLFLQIIAGIVTIQTISELHKRVNLFVSVAQITLVYIIAYFAFLVIHEGNLDNASLFTFAKFILNGLATLAAFPLIYIYEKVFGLVSDVSLLELSDTNSKLLKEMSDKAPGTFHHSLQVANLAEAAANEIGANSMLVRVGALYHDIGKMNNPMFFTENQRTSVNPHNELQPEESARVIIDHVLEGIEIAKKNKLPDRVIDFIRTHHGTSFVYYFYKKAMDSTGEVDEEDFRYPGPIPFSRETAILMMADSVEAASKSLKNPTFSVIEEFVERIVDKQVEENQFVNANVTFKEIMTIKKVLKHKLSNIYHLRVEYPE</sequence>
<comment type="caution">
    <text evidence="3">The sequence shown here is derived from an EMBL/GenBank/DDBJ whole genome shotgun (WGS) entry which is preliminary data.</text>
</comment>
<dbReference type="NCBIfam" id="TIGR00277">
    <property type="entry name" value="HDIG"/>
    <property type="match status" value="1"/>
</dbReference>
<evidence type="ECO:0000313" key="3">
    <source>
        <dbReference type="EMBL" id="THD66704.1"/>
    </source>
</evidence>
<dbReference type="CDD" id="cd00077">
    <property type="entry name" value="HDc"/>
    <property type="match status" value="1"/>
</dbReference>
<keyword evidence="4" id="KW-1185">Reference proteome</keyword>
<evidence type="ECO:0000256" key="1">
    <source>
        <dbReference type="SAM" id="Phobius"/>
    </source>
</evidence>
<dbReference type="RefSeq" id="WP_136336774.1">
    <property type="nucleotide sequence ID" value="NZ_QXMP01000003.1"/>
</dbReference>
<dbReference type="SUPFAM" id="SSF109604">
    <property type="entry name" value="HD-domain/PDEase-like"/>
    <property type="match status" value="1"/>
</dbReference>
<dbReference type="InterPro" id="IPR003607">
    <property type="entry name" value="HD/PDEase_dom"/>
</dbReference>
<dbReference type="Pfam" id="PF01966">
    <property type="entry name" value="HD"/>
    <property type="match status" value="1"/>
</dbReference>
<dbReference type="EMBL" id="SSMC01000003">
    <property type="protein sequence ID" value="THD66704.1"/>
    <property type="molecule type" value="Genomic_DNA"/>
</dbReference>
<dbReference type="Pfam" id="PF07697">
    <property type="entry name" value="7TMR-HDED"/>
    <property type="match status" value="1"/>
</dbReference>
<organism evidence="3 4">
    <name type="scientific">Robertkochia marina</name>
    <dbReference type="NCBI Taxonomy" id="1227945"/>
    <lineage>
        <taxon>Bacteria</taxon>
        <taxon>Pseudomonadati</taxon>
        <taxon>Bacteroidota</taxon>
        <taxon>Flavobacteriia</taxon>
        <taxon>Flavobacteriales</taxon>
        <taxon>Flavobacteriaceae</taxon>
        <taxon>Robertkochia</taxon>
    </lineage>
</organism>
<reference evidence="3 4" key="1">
    <citation type="submission" date="2019-04" db="EMBL/GenBank/DDBJ databases">
        <title>Draft genome sequence of Robertkochia marina CC-AMO-30D.</title>
        <authorList>
            <person name="Hameed A."/>
            <person name="Lin S.-Y."/>
            <person name="Shahina M."/>
            <person name="Lai W.-A."/>
            <person name="Young C.-C."/>
        </authorList>
    </citation>
    <scope>NUCLEOTIDE SEQUENCE [LARGE SCALE GENOMIC DNA]</scope>
    <source>
        <strain evidence="3 4">CC-AMO-30D</strain>
    </source>
</reference>
<feature type="transmembrane region" description="Helical" evidence="1">
    <location>
        <begin position="424"/>
        <end position="445"/>
    </location>
</feature>
<dbReference type="OrthoDB" id="9806952at2"/>
<dbReference type="PROSITE" id="PS51831">
    <property type="entry name" value="HD"/>
    <property type="match status" value="1"/>
</dbReference>
<evidence type="ECO:0000313" key="4">
    <source>
        <dbReference type="Proteomes" id="UP000305939"/>
    </source>
</evidence>
<proteinExistence type="predicted"/>
<keyword evidence="1" id="KW-1133">Transmembrane helix</keyword>
<dbReference type="Proteomes" id="UP000305939">
    <property type="component" value="Unassembled WGS sequence"/>
</dbReference>
<feature type="transmembrane region" description="Helical" evidence="1">
    <location>
        <begin position="298"/>
        <end position="317"/>
    </location>
</feature>
<dbReference type="InterPro" id="IPR011624">
    <property type="entry name" value="Metal-dep_PHydrolase_7TM_extra"/>
</dbReference>
<dbReference type="AlphaFoldDB" id="A0A4V3UXZ9"/>
<feature type="transmembrane region" description="Helical" evidence="1">
    <location>
        <begin position="391"/>
        <end position="412"/>
    </location>
</feature>
<dbReference type="SMART" id="SM00471">
    <property type="entry name" value="HDc"/>
    <property type="match status" value="1"/>
</dbReference>
<dbReference type="InterPro" id="IPR006674">
    <property type="entry name" value="HD_domain"/>
</dbReference>
<feature type="transmembrane region" description="Helical" evidence="1">
    <location>
        <begin position="347"/>
        <end position="370"/>
    </location>
</feature>
<dbReference type="PANTHER" id="PTHR36442">
    <property type="entry name" value="CYCLIC-DI-AMP PHOSPHODIESTERASE PGPH"/>
    <property type="match status" value="1"/>
</dbReference>
<dbReference type="InterPro" id="IPR011621">
    <property type="entry name" value="Metal-dep_PHydrolase_7TM_intra"/>
</dbReference>
<keyword evidence="1" id="KW-0812">Transmembrane</keyword>
<dbReference type="Gene3D" id="1.10.3210.10">
    <property type="entry name" value="Hypothetical protein af1432"/>
    <property type="match status" value="1"/>
</dbReference>
<accession>A0A4V3UXZ9</accession>
<dbReference type="PANTHER" id="PTHR36442:SF1">
    <property type="entry name" value="CYCLIC-DI-AMP PHOSPHODIESTERASE PGPH"/>
    <property type="match status" value="1"/>
</dbReference>